<dbReference type="Gene3D" id="3.40.50.1820">
    <property type="entry name" value="alpha/beta hydrolase"/>
    <property type="match status" value="1"/>
</dbReference>
<dbReference type="InterPro" id="IPR013595">
    <property type="entry name" value="Pept_S33_TAP-like_C"/>
</dbReference>
<reference evidence="9" key="1">
    <citation type="journal article" date="2019" name="Int. J. Syst. Evol. Microbiol.">
        <title>The Global Catalogue of Microorganisms (GCM) 10K type strain sequencing project: providing services to taxonomists for standard genome sequencing and annotation.</title>
        <authorList>
            <consortium name="The Broad Institute Genomics Platform"/>
            <consortium name="The Broad Institute Genome Sequencing Center for Infectious Disease"/>
            <person name="Wu L."/>
            <person name="Ma J."/>
        </authorList>
    </citation>
    <scope>NUCLEOTIDE SEQUENCE [LARGE SCALE GENOMIC DNA]</scope>
    <source>
        <strain evidence="9">JCM 16013</strain>
    </source>
</reference>
<dbReference type="GO" id="GO:0016787">
    <property type="term" value="F:hydrolase activity"/>
    <property type="evidence" value="ECO:0007669"/>
    <property type="project" value="UniProtKB-KW"/>
</dbReference>
<feature type="signal peptide" evidence="5">
    <location>
        <begin position="1"/>
        <end position="26"/>
    </location>
</feature>
<protein>
    <submittedName>
        <fullName evidence="8">Alpha/beta hydrolase</fullName>
    </submittedName>
</protein>
<dbReference type="EMBL" id="BAAAQM010000008">
    <property type="protein sequence ID" value="GAA1963206.1"/>
    <property type="molecule type" value="Genomic_DNA"/>
</dbReference>
<dbReference type="RefSeq" id="WP_344656687.1">
    <property type="nucleotide sequence ID" value="NZ_BAAAQM010000008.1"/>
</dbReference>
<evidence type="ECO:0000313" key="8">
    <source>
        <dbReference type="EMBL" id="GAA1963206.1"/>
    </source>
</evidence>
<gene>
    <name evidence="8" type="ORF">GCM10009838_20320</name>
</gene>
<evidence type="ECO:0000259" key="6">
    <source>
        <dbReference type="Pfam" id="PF00561"/>
    </source>
</evidence>
<feature type="chain" id="PRO_5045748702" evidence="5">
    <location>
        <begin position="27"/>
        <end position="552"/>
    </location>
</feature>
<proteinExistence type="inferred from homology"/>
<sequence>MKTYGARRRTSISGIAVLLCAGLVAACSSNGVVGGHPGGTSSSTGASSSATGGTSATPTPLATGKYGSLDAFAAQKIDWGSCTTPPEGDEGADLSAFQCGTVDVPLDYAQPGGKYLKVAMVKWPAADGANKVGSLLTNPGGPGASGVDFVEEAKKQFDGALHAHFDIIGFDPRGLGRSEPIHCLDDKTQDALYEQDPPKDPAARKAKAEKDSKDLATACAKNSGDLLPYVGSKYVAKDMDVMRQVLGDKKLNYLGISYGTYIGSVYAEQFPDKVGRMVLDGAVDPNADPLESNVQQQVGFEKSLEKFADDCVTNHASECPLSGDGKAAAQQIGTFVDGLRDHPLPTKDKNRKLDEQLGWTGVIIGLYGDVGSTWWQYLRAALTKAMKSNDGSILLAGADQYNGRDDAGHYSTEQDGLIAVRCADFTTPAPSPEAVQKAYDELKVGAPILNSDLTKDDLAQPMCADWPFQTPEKPHQIRAEGSDPILVVGTTDDPATPYQNAVNLAKGFANARLLTRVGTGHAAFGSGNSCAQSAMEAYLVAGTLPAEGTRCS</sequence>
<keyword evidence="9" id="KW-1185">Reference proteome</keyword>
<dbReference type="InterPro" id="IPR029058">
    <property type="entry name" value="AB_hydrolase_fold"/>
</dbReference>
<keyword evidence="3 8" id="KW-0378">Hydrolase</keyword>
<organism evidence="8 9">
    <name type="scientific">Catenulispora subtropica</name>
    <dbReference type="NCBI Taxonomy" id="450798"/>
    <lineage>
        <taxon>Bacteria</taxon>
        <taxon>Bacillati</taxon>
        <taxon>Actinomycetota</taxon>
        <taxon>Actinomycetes</taxon>
        <taxon>Catenulisporales</taxon>
        <taxon>Catenulisporaceae</taxon>
        <taxon>Catenulispora</taxon>
    </lineage>
</organism>
<evidence type="ECO:0000256" key="2">
    <source>
        <dbReference type="ARBA" id="ARBA00022729"/>
    </source>
</evidence>
<accession>A0ABP5CHR8</accession>
<dbReference type="PANTHER" id="PTHR43248">
    <property type="entry name" value="2-SUCCINYL-6-HYDROXY-2,4-CYCLOHEXADIENE-1-CARBOXYLATE SYNTHASE"/>
    <property type="match status" value="1"/>
</dbReference>
<dbReference type="PANTHER" id="PTHR43248:SF29">
    <property type="entry name" value="TRIPEPTIDYL AMINOPEPTIDASE"/>
    <property type="match status" value="1"/>
</dbReference>
<dbReference type="InterPro" id="IPR000073">
    <property type="entry name" value="AB_hydrolase_1"/>
</dbReference>
<name>A0ABP5CHR8_9ACTN</name>
<dbReference type="PROSITE" id="PS51257">
    <property type="entry name" value="PROKAR_LIPOPROTEIN"/>
    <property type="match status" value="1"/>
</dbReference>
<keyword evidence="2 5" id="KW-0732">Signal</keyword>
<evidence type="ECO:0000313" key="9">
    <source>
        <dbReference type="Proteomes" id="UP001499854"/>
    </source>
</evidence>
<feature type="region of interest" description="Disordered" evidence="4">
    <location>
        <begin position="38"/>
        <end position="61"/>
    </location>
</feature>
<comment type="similarity">
    <text evidence="1">Belongs to the peptidase S33 family.</text>
</comment>
<evidence type="ECO:0000256" key="1">
    <source>
        <dbReference type="ARBA" id="ARBA00010088"/>
    </source>
</evidence>
<dbReference type="Proteomes" id="UP001499854">
    <property type="component" value="Unassembled WGS sequence"/>
</dbReference>
<feature type="domain" description="Peptidase S33 tripeptidyl aminopeptidase-like C-terminal" evidence="7">
    <location>
        <begin position="460"/>
        <end position="551"/>
    </location>
</feature>
<feature type="compositionally biased region" description="Low complexity" evidence="4">
    <location>
        <begin position="39"/>
        <end position="61"/>
    </location>
</feature>
<evidence type="ECO:0000256" key="5">
    <source>
        <dbReference type="SAM" id="SignalP"/>
    </source>
</evidence>
<evidence type="ECO:0000256" key="3">
    <source>
        <dbReference type="ARBA" id="ARBA00022801"/>
    </source>
</evidence>
<dbReference type="Pfam" id="PF00561">
    <property type="entry name" value="Abhydrolase_1"/>
    <property type="match status" value="1"/>
</dbReference>
<dbReference type="InterPro" id="IPR051601">
    <property type="entry name" value="Serine_prot/Carboxylest_S33"/>
</dbReference>
<feature type="domain" description="AB hydrolase-1" evidence="6">
    <location>
        <begin position="135"/>
        <end position="316"/>
    </location>
</feature>
<evidence type="ECO:0000256" key="4">
    <source>
        <dbReference type="SAM" id="MobiDB-lite"/>
    </source>
</evidence>
<dbReference type="Pfam" id="PF08386">
    <property type="entry name" value="Abhydrolase_4"/>
    <property type="match status" value="1"/>
</dbReference>
<dbReference type="SUPFAM" id="SSF53474">
    <property type="entry name" value="alpha/beta-Hydrolases"/>
    <property type="match status" value="1"/>
</dbReference>
<evidence type="ECO:0000259" key="7">
    <source>
        <dbReference type="Pfam" id="PF08386"/>
    </source>
</evidence>
<comment type="caution">
    <text evidence="8">The sequence shown here is derived from an EMBL/GenBank/DDBJ whole genome shotgun (WGS) entry which is preliminary data.</text>
</comment>